<dbReference type="Proteomes" id="UP000886523">
    <property type="component" value="Unassembled WGS sequence"/>
</dbReference>
<comment type="caution">
    <text evidence="7">The sequence shown here is derived from an EMBL/GenBank/DDBJ whole genome shotgun (WGS) entry which is preliminary data.</text>
</comment>
<evidence type="ECO:0000256" key="3">
    <source>
        <dbReference type="ARBA" id="ARBA00022833"/>
    </source>
</evidence>
<feature type="compositionally biased region" description="Low complexity" evidence="5">
    <location>
        <begin position="620"/>
        <end position="637"/>
    </location>
</feature>
<feature type="compositionally biased region" description="Polar residues" evidence="5">
    <location>
        <begin position="72"/>
        <end position="93"/>
    </location>
</feature>
<dbReference type="InterPro" id="IPR001965">
    <property type="entry name" value="Znf_PHD"/>
</dbReference>
<feature type="compositionally biased region" description="Basic and acidic residues" evidence="5">
    <location>
        <begin position="181"/>
        <end position="191"/>
    </location>
</feature>
<evidence type="ECO:0000256" key="5">
    <source>
        <dbReference type="SAM" id="MobiDB-lite"/>
    </source>
</evidence>
<feature type="compositionally biased region" description="Low complexity" evidence="5">
    <location>
        <begin position="645"/>
        <end position="656"/>
    </location>
</feature>
<dbReference type="GO" id="GO:0006357">
    <property type="term" value="P:regulation of transcription by RNA polymerase II"/>
    <property type="evidence" value="ECO:0007669"/>
    <property type="project" value="TreeGrafter"/>
</dbReference>
<evidence type="ECO:0000313" key="8">
    <source>
        <dbReference type="Proteomes" id="UP000886523"/>
    </source>
</evidence>
<accession>A0A9P6E1W3</accession>
<dbReference type="GO" id="GO:0032221">
    <property type="term" value="C:Rpd3S complex"/>
    <property type="evidence" value="ECO:0007669"/>
    <property type="project" value="TreeGrafter"/>
</dbReference>
<dbReference type="AlphaFoldDB" id="A0A9P6E1W3"/>
<dbReference type="GO" id="GO:0008270">
    <property type="term" value="F:zinc ion binding"/>
    <property type="evidence" value="ECO:0007669"/>
    <property type="project" value="UniProtKB-KW"/>
</dbReference>
<dbReference type="InterPro" id="IPR019786">
    <property type="entry name" value="Zinc_finger_PHD-type_CS"/>
</dbReference>
<dbReference type="Gene3D" id="3.30.40.10">
    <property type="entry name" value="Zinc/RING finger domain, C3HC4 (zinc finger)"/>
    <property type="match status" value="2"/>
</dbReference>
<dbReference type="SUPFAM" id="SSF57903">
    <property type="entry name" value="FYVE/PHD zinc finger"/>
    <property type="match status" value="2"/>
</dbReference>
<organism evidence="7 8">
    <name type="scientific">Hydnum rufescens UP504</name>
    <dbReference type="NCBI Taxonomy" id="1448309"/>
    <lineage>
        <taxon>Eukaryota</taxon>
        <taxon>Fungi</taxon>
        <taxon>Dikarya</taxon>
        <taxon>Basidiomycota</taxon>
        <taxon>Agaricomycotina</taxon>
        <taxon>Agaricomycetes</taxon>
        <taxon>Cantharellales</taxon>
        <taxon>Hydnaceae</taxon>
        <taxon>Hydnum</taxon>
    </lineage>
</organism>
<dbReference type="SMART" id="SM00249">
    <property type="entry name" value="PHD"/>
    <property type="match status" value="2"/>
</dbReference>
<dbReference type="InterPro" id="IPR052819">
    <property type="entry name" value="Chromatin_regulatory_protein"/>
</dbReference>
<dbReference type="InterPro" id="IPR011011">
    <property type="entry name" value="Znf_FYVE_PHD"/>
</dbReference>
<feature type="compositionally biased region" description="Polar residues" evidence="5">
    <location>
        <begin position="671"/>
        <end position="691"/>
    </location>
</feature>
<keyword evidence="8" id="KW-1185">Reference proteome</keyword>
<dbReference type="PROSITE" id="PS01359">
    <property type="entry name" value="ZF_PHD_1"/>
    <property type="match status" value="1"/>
</dbReference>
<dbReference type="EMBL" id="MU128914">
    <property type="protein sequence ID" value="KAF9519983.1"/>
    <property type="molecule type" value="Genomic_DNA"/>
</dbReference>
<evidence type="ECO:0000256" key="4">
    <source>
        <dbReference type="PROSITE-ProRule" id="PRU00146"/>
    </source>
</evidence>
<dbReference type="InterPro" id="IPR019787">
    <property type="entry name" value="Znf_PHD-finger"/>
</dbReference>
<dbReference type="OrthoDB" id="5876363at2759"/>
<sequence length="769" mass="83700">MSVELAGAAAFADGPYAPILTAPVHIEGSDPSLATEVLPPPPTLAFIRLPMNKRPGDLSKRPLPSFLPRSDPGTTYATHTVPTPMVISTSSGVEDQGTPHAPSASSFLSQVTRLQRNSARLNIPLPPSNLPDEQSKVSLSAAGPSTPALSISNDDESPIAPDMPNESSFQSPAKRARGRPRKAEKDSKTDGIEIDGEPEPDAPKEAVFRNDDICACCSVSHSNSTASPLSHFLYCDGCTRSFHMGCLDPPIMDDEDLPPPEKDWFCPSCIADKTTPPRLPRNPGLFDLLVYQQQQELPKVFQLPEEIRGYFKDVAIGPQGAYLDISELKAGRANRHGFLEERDPYRLKDRNNNLITCYRCSRSAAPRFSLESGVSVPSKAGTRRPSEPRKAKLAADAAIQSNQSMISCDYCNLHWHLDCLDPPLTTMPPTLKKWMCPNHAENAMPPRRSVKTPRIVEVKERGMRNNGNIEIIPSAEDMASEQDGRYDEIWINSKKYMIPERTIRLDFLDKATQRRNPGFRSNPPPPPQPPPTVASSRAPSSSPLTSLSSLSDDDERRRDMADMDAAISSRPSDTAQSLLLLHPENFQALETSQGAFPIQSSLMPSISTDTSLPNHRNYPPTSSTNSRAHSSSVSRSAPHPPPLPSSSISRTSTESPFPLGETHVKDVKAGSTATSFRIRLNRSTAASTAQRPPTNQSPAPPPPISNGELGRDNASADPEIRALPPALPNANGVAALALLTPREIEQLLHIRNTILVKGEQKLLEFLASE</sequence>
<evidence type="ECO:0000256" key="1">
    <source>
        <dbReference type="ARBA" id="ARBA00022723"/>
    </source>
</evidence>
<dbReference type="PANTHER" id="PTHR47636">
    <property type="entry name" value="TRANSCRIPTIONAL REGULATORY PROTEIN RCO1"/>
    <property type="match status" value="1"/>
</dbReference>
<evidence type="ECO:0000256" key="2">
    <source>
        <dbReference type="ARBA" id="ARBA00022771"/>
    </source>
</evidence>
<dbReference type="Pfam" id="PF00628">
    <property type="entry name" value="PHD"/>
    <property type="match status" value="2"/>
</dbReference>
<name>A0A9P6E1W3_9AGAM</name>
<keyword evidence="2 4" id="KW-0863">Zinc-finger</keyword>
<proteinExistence type="predicted"/>
<feature type="region of interest" description="Disordered" evidence="5">
    <location>
        <begin position="606"/>
        <end position="719"/>
    </location>
</feature>
<evidence type="ECO:0000259" key="6">
    <source>
        <dbReference type="PROSITE" id="PS50016"/>
    </source>
</evidence>
<gene>
    <name evidence="7" type="ORF">BS47DRAFT_1387604</name>
</gene>
<dbReference type="InterPro" id="IPR013083">
    <property type="entry name" value="Znf_RING/FYVE/PHD"/>
</dbReference>
<keyword evidence="3" id="KW-0862">Zinc</keyword>
<keyword evidence="1" id="KW-0479">Metal-binding</keyword>
<protein>
    <recommendedName>
        <fullName evidence="6">PHD-type domain-containing protein</fullName>
    </recommendedName>
</protein>
<feature type="compositionally biased region" description="Low complexity" evidence="5">
    <location>
        <begin position="533"/>
        <end position="550"/>
    </location>
</feature>
<dbReference type="PANTHER" id="PTHR47636:SF1">
    <property type="entry name" value="TRANSCRIPTIONAL REGULATORY PROTEIN RCO1"/>
    <property type="match status" value="1"/>
</dbReference>
<feature type="region of interest" description="Disordered" evidence="5">
    <location>
        <begin position="57"/>
        <end position="106"/>
    </location>
</feature>
<dbReference type="PROSITE" id="PS50016">
    <property type="entry name" value="ZF_PHD_2"/>
    <property type="match status" value="1"/>
</dbReference>
<reference evidence="7" key="1">
    <citation type="journal article" date="2020" name="Nat. Commun.">
        <title>Large-scale genome sequencing of mycorrhizal fungi provides insights into the early evolution of symbiotic traits.</title>
        <authorList>
            <person name="Miyauchi S."/>
            <person name="Kiss E."/>
            <person name="Kuo A."/>
            <person name="Drula E."/>
            <person name="Kohler A."/>
            <person name="Sanchez-Garcia M."/>
            <person name="Morin E."/>
            <person name="Andreopoulos B."/>
            <person name="Barry K.W."/>
            <person name="Bonito G."/>
            <person name="Buee M."/>
            <person name="Carver A."/>
            <person name="Chen C."/>
            <person name="Cichocki N."/>
            <person name="Clum A."/>
            <person name="Culley D."/>
            <person name="Crous P.W."/>
            <person name="Fauchery L."/>
            <person name="Girlanda M."/>
            <person name="Hayes R.D."/>
            <person name="Keri Z."/>
            <person name="LaButti K."/>
            <person name="Lipzen A."/>
            <person name="Lombard V."/>
            <person name="Magnuson J."/>
            <person name="Maillard F."/>
            <person name="Murat C."/>
            <person name="Nolan M."/>
            <person name="Ohm R.A."/>
            <person name="Pangilinan J."/>
            <person name="Pereira M.F."/>
            <person name="Perotto S."/>
            <person name="Peter M."/>
            <person name="Pfister S."/>
            <person name="Riley R."/>
            <person name="Sitrit Y."/>
            <person name="Stielow J.B."/>
            <person name="Szollosi G."/>
            <person name="Zifcakova L."/>
            <person name="Stursova M."/>
            <person name="Spatafora J.W."/>
            <person name="Tedersoo L."/>
            <person name="Vaario L.M."/>
            <person name="Yamada A."/>
            <person name="Yan M."/>
            <person name="Wang P."/>
            <person name="Xu J."/>
            <person name="Bruns T."/>
            <person name="Baldrian P."/>
            <person name="Vilgalys R."/>
            <person name="Dunand C."/>
            <person name="Henrissat B."/>
            <person name="Grigoriev I.V."/>
            <person name="Hibbett D."/>
            <person name="Nagy L.G."/>
            <person name="Martin F.M."/>
        </authorList>
    </citation>
    <scope>NUCLEOTIDE SEQUENCE</scope>
    <source>
        <strain evidence="7">UP504</strain>
    </source>
</reference>
<feature type="region of interest" description="Disordered" evidence="5">
    <location>
        <begin position="121"/>
        <end position="204"/>
    </location>
</feature>
<feature type="domain" description="PHD-type" evidence="6">
    <location>
        <begin position="211"/>
        <end position="272"/>
    </location>
</feature>
<evidence type="ECO:0000313" key="7">
    <source>
        <dbReference type="EMBL" id="KAF9519983.1"/>
    </source>
</evidence>
<feature type="region of interest" description="Disordered" evidence="5">
    <location>
        <begin position="514"/>
        <end position="556"/>
    </location>
</feature>
<dbReference type="CDD" id="cd15534">
    <property type="entry name" value="PHD2_PHF12_Rco1"/>
    <property type="match status" value="1"/>
</dbReference>
<feature type="compositionally biased region" description="Pro residues" evidence="5">
    <location>
        <begin position="522"/>
        <end position="532"/>
    </location>
</feature>